<protein>
    <submittedName>
        <fullName evidence="3">Uncharacterized protein</fullName>
    </submittedName>
</protein>
<keyword evidence="4" id="KW-1185">Reference proteome</keyword>
<proteinExistence type="predicted"/>
<name>A0AAD6ZBT2_9AGAR</name>
<evidence type="ECO:0000256" key="1">
    <source>
        <dbReference type="SAM" id="MobiDB-lite"/>
    </source>
</evidence>
<dbReference type="EMBL" id="JARIHO010000062">
    <property type="protein sequence ID" value="KAJ7315365.1"/>
    <property type="molecule type" value="Genomic_DNA"/>
</dbReference>
<dbReference type="AlphaFoldDB" id="A0AAD6ZBT2"/>
<organism evidence="3 4">
    <name type="scientific">Mycena albidolilacea</name>
    <dbReference type="NCBI Taxonomy" id="1033008"/>
    <lineage>
        <taxon>Eukaryota</taxon>
        <taxon>Fungi</taxon>
        <taxon>Dikarya</taxon>
        <taxon>Basidiomycota</taxon>
        <taxon>Agaricomycotina</taxon>
        <taxon>Agaricomycetes</taxon>
        <taxon>Agaricomycetidae</taxon>
        <taxon>Agaricales</taxon>
        <taxon>Marasmiineae</taxon>
        <taxon>Mycenaceae</taxon>
        <taxon>Mycena</taxon>
    </lineage>
</organism>
<sequence>MLQADPGATMNSQYFHGFMLGFTSNCLPASLLGARNTRKSVSRLSEQTGLPSRQTGLPSRSAGLGFDLHPNPSPSPNKPVGAGASPFGKPKSEVSFPAEAPVLRVLGLCDATDAAHARLESFSLIWPTFDYKPEAPAVRLPLVNVLPLRALAGRGMRIHIGTRDQKSFYRHGCAADPSERNLTKKRTTTSFPGQYTL</sequence>
<keyword evidence="2" id="KW-0812">Transmembrane</keyword>
<dbReference type="Proteomes" id="UP001218218">
    <property type="component" value="Unassembled WGS sequence"/>
</dbReference>
<reference evidence="3" key="1">
    <citation type="submission" date="2023-03" db="EMBL/GenBank/DDBJ databases">
        <title>Massive genome expansion in bonnet fungi (Mycena s.s.) driven by repeated elements and novel gene families across ecological guilds.</title>
        <authorList>
            <consortium name="Lawrence Berkeley National Laboratory"/>
            <person name="Harder C.B."/>
            <person name="Miyauchi S."/>
            <person name="Viragh M."/>
            <person name="Kuo A."/>
            <person name="Thoen E."/>
            <person name="Andreopoulos B."/>
            <person name="Lu D."/>
            <person name="Skrede I."/>
            <person name="Drula E."/>
            <person name="Henrissat B."/>
            <person name="Morin E."/>
            <person name="Kohler A."/>
            <person name="Barry K."/>
            <person name="LaButti K."/>
            <person name="Morin E."/>
            <person name="Salamov A."/>
            <person name="Lipzen A."/>
            <person name="Mereny Z."/>
            <person name="Hegedus B."/>
            <person name="Baldrian P."/>
            <person name="Stursova M."/>
            <person name="Weitz H."/>
            <person name="Taylor A."/>
            <person name="Grigoriev I.V."/>
            <person name="Nagy L.G."/>
            <person name="Martin F."/>
            <person name="Kauserud H."/>
        </authorList>
    </citation>
    <scope>NUCLEOTIDE SEQUENCE</scope>
    <source>
        <strain evidence="3">CBHHK002</strain>
    </source>
</reference>
<comment type="caution">
    <text evidence="3">The sequence shown here is derived from an EMBL/GenBank/DDBJ whole genome shotgun (WGS) entry which is preliminary data.</text>
</comment>
<keyword evidence="2" id="KW-0472">Membrane</keyword>
<feature type="region of interest" description="Disordered" evidence="1">
    <location>
        <begin position="40"/>
        <end position="90"/>
    </location>
</feature>
<evidence type="ECO:0000313" key="4">
    <source>
        <dbReference type="Proteomes" id="UP001218218"/>
    </source>
</evidence>
<keyword evidence="2" id="KW-1133">Transmembrane helix</keyword>
<feature type="compositionally biased region" description="Polar residues" evidence="1">
    <location>
        <begin position="42"/>
        <end position="58"/>
    </location>
</feature>
<gene>
    <name evidence="3" type="ORF">DFH08DRAFT_820622</name>
</gene>
<evidence type="ECO:0000256" key="2">
    <source>
        <dbReference type="SAM" id="Phobius"/>
    </source>
</evidence>
<feature type="transmembrane region" description="Helical" evidence="2">
    <location>
        <begin position="14"/>
        <end position="34"/>
    </location>
</feature>
<accession>A0AAD6ZBT2</accession>
<evidence type="ECO:0000313" key="3">
    <source>
        <dbReference type="EMBL" id="KAJ7315365.1"/>
    </source>
</evidence>